<keyword evidence="1" id="KW-0472">Membrane</keyword>
<proteinExistence type="predicted"/>
<feature type="transmembrane region" description="Helical" evidence="1">
    <location>
        <begin position="31"/>
        <end position="51"/>
    </location>
</feature>
<keyword evidence="1" id="KW-1133">Transmembrane helix</keyword>
<organism evidence="2 3">
    <name type="scientific">Candidatus Caccopulliclostridium gallistercoris</name>
    <dbReference type="NCBI Taxonomy" id="2840719"/>
    <lineage>
        <taxon>Bacteria</taxon>
        <taxon>Bacillati</taxon>
        <taxon>Bacillota</taxon>
        <taxon>Clostridia</taxon>
        <taxon>Candidatus Caccopulliclostridium</taxon>
    </lineage>
</organism>
<accession>A0A9D1NDP9</accession>
<evidence type="ECO:0000313" key="3">
    <source>
        <dbReference type="Proteomes" id="UP000886861"/>
    </source>
</evidence>
<reference evidence="2" key="1">
    <citation type="submission" date="2020-10" db="EMBL/GenBank/DDBJ databases">
        <authorList>
            <person name="Gilroy R."/>
        </authorList>
    </citation>
    <scope>NUCLEOTIDE SEQUENCE</scope>
    <source>
        <strain evidence="2">CHK186-9395</strain>
    </source>
</reference>
<evidence type="ECO:0000313" key="2">
    <source>
        <dbReference type="EMBL" id="HIV01217.1"/>
    </source>
</evidence>
<evidence type="ECO:0008006" key="4">
    <source>
        <dbReference type="Google" id="ProtNLM"/>
    </source>
</evidence>
<comment type="caution">
    <text evidence="2">The sequence shown here is derived from an EMBL/GenBank/DDBJ whole genome shotgun (WGS) entry which is preliminary data.</text>
</comment>
<dbReference type="EMBL" id="DVOJ01000006">
    <property type="protein sequence ID" value="HIV01217.1"/>
    <property type="molecule type" value="Genomic_DNA"/>
</dbReference>
<feature type="transmembrane region" description="Helical" evidence="1">
    <location>
        <begin position="110"/>
        <end position="133"/>
    </location>
</feature>
<protein>
    <recommendedName>
        <fullName evidence="4">DUF4064 domain-containing protein</fullName>
    </recommendedName>
</protein>
<reference evidence="2" key="2">
    <citation type="journal article" date="2021" name="PeerJ">
        <title>Extensive microbial diversity within the chicken gut microbiome revealed by metagenomics and culture.</title>
        <authorList>
            <person name="Gilroy R."/>
            <person name="Ravi A."/>
            <person name="Getino M."/>
            <person name="Pursley I."/>
            <person name="Horton D.L."/>
            <person name="Alikhan N.F."/>
            <person name="Baker D."/>
            <person name="Gharbi K."/>
            <person name="Hall N."/>
            <person name="Watson M."/>
            <person name="Adriaenssens E.M."/>
            <person name="Foster-Nyarko E."/>
            <person name="Jarju S."/>
            <person name="Secka A."/>
            <person name="Antonio M."/>
            <person name="Oren A."/>
            <person name="Chaudhuri R.R."/>
            <person name="La Ragione R."/>
            <person name="Hildebrand F."/>
            <person name="Pallen M.J."/>
        </authorList>
    </citation>
    <scope>NUCLEOTIDE SEQUENCE</scope>
    <source>
        <strain evidence="2">CHK186-9395</strain>
    </source>
</reference>
<keyword evidence="1" id="KW-0812">Transmembrane</keyword>
<gene>
    <name evidence="2" type="ORF">IAA62_01510</name>
</gene>
<feature type="transmembrane region" description="Helical" evidence="1">
    <location>
        <begin position="71"/>
        <end position="98"/>
    </location>
</feature>
<dbReference type="Proteomes" id="UP000886861">
    <property type="component" value="Unassembled WGS sequence"/>
</dbReference>
<dbReference type="AlphaFoldDB" id="A0A9D1NDP9"/>
<sequence length="134" mass="14475">MNIFKRLFGARAQYYMIIASGEDQKEKSKRLGIQSIILSVIGLVAVLVFVSRGTVTAANVTAEGTAPITSFFGSIVFYAIALVGFLSCTLTSITFAVYQRKLNGNKIGNISLIISLVSLAICLIFTIALIFIML</sequence>
<name>A0A9D1NDP9_9FIRM</name>
<evidence type="ECO:0000256" key="1">
    <source>
        <dbReference type="SAM" id="Phobius"/>
    </source>
</evidence>